<dbReference type="RefSeq" id="WP_071634538.1">
    <property type="nucleotide sequence ID" value="NZ_JBCAUP010000046.1"/>
</dbReference>
<evidence type="ECO:0000313" key="2">
    <source>
        <dbReference type="EMBL" id="OIS90285.1"/>
    </source>
</evidence>
<dbReference type="OrthoDB" id="7307658at2"/>
<keyword evidence="3" id="KW-1185">Reference proteome</keyword>
<gene>
    <name evidence="2" type="ORF">BLA27_27555</name>
</gene>
<comment type="caution">
    <text evidence="2">The sequence shown here is derived from an EMBL/GenBank/DDBJ whole genome shotgun (WGS) entry which is preliminary data.</text>
</comment>
<accession>A0A1J6HB06</accession>
<reference evidence="2 3" key="1">
    <citation type="submission" date="2016-10" db="EMBL/GenBank/DDBJ databases">
        <title>The Draft Genome Sequence of the Potato Rhizosphere Bacteria Ochrobactrum sp. IPA7.2.</title>
        <authorList>
            <person name="Gogoleva N.E."/>
            <person name="Khlopko Y.A."/>
            <person name="Burygin G.L."/>
            <person name="Plotnikov A.O."/>
        </authorList>
    </citation>
    <scope>NUCLEOTIDE SEQUENCE [LARGE SCALE GENOMIC DNA]</scope>
    <source>
        <strain evidence="2 3">IPA7.2</strain>
    </source>
</reference>
<keyword evidence="1" id="KW-0732">Signal</keyword>
<feature type="chain" id="PRO_5009638911" description="Lipoprotein" evidence="1">
    <location>
        <begin position="23"/>
        <end position="63"/>
    </location>
</feature>
<feature type="signal peptide" evidence="1">
    <location>
        <begin position="1"/>
        <end position="22"/>
    </location>
</feature>
<protein>
    <recommendedName>
        <fullName evidence="4">Lipoprotein</fullName>
    </recommendedName>
</protein>
<evidence type="ECO:0008006" key="4">
    <source>
        <dbReference type="Google" id="ProtNLM"/>
    </source>
</evidence>
<organism evidence="2 3">
    <name type="scientific">Brucella cytisi</name>
    <dbReference type="NCBI Taxonomy" id="407152"/>
    <lineage>
        <taxon>Bacteria</taxon>
        <taxon>Pseudomonadati</taxon>
        <taxon>Pseudomonadota</taxon>
        <taxon>Alphaproteobacteria</taxon>
        <taxon>Hyphomicrobiales</taxon>
        <taxon>Brucellaceae</taxon>
        <taxon>Brucella/Ochrobactrum group</taxon>
        <taxon>Brucella</taxon>
    </lineage>
</organism>
<dbReference type="EMBL" id="MOEC01000063">
    <property type="protein sequence ID" value="OIS90285.1"/>
    <property type="molecule type" value="Genomic_DNA"/>
</dbReference>
<dbReference type="AlphaFoldDB" id="A0A1J6HB06"/>
<name>A0A1J6HB06_9HYPH</name>
<evidence type="ECO:0000313" key="3">
    <source>
        <dbReference type="Proteomes" id="UP000182985"/>
    </source>
</evidence>
<sequence length="63" mass="6641">MKRASLAAVMLTLLCLGGCVTAGSHCDVARPVPPSFEDSLTDGTKRQILAENAKLEKLCGVRP</sequence>
<evidence type="ECO:0000256" key="1">
    <source>
        <dbReference type="SAM" id="SignalP"/>
    </source>
</evidence>
<dbReference type="Proteomes" id="UP000182985">
    <property type="component" value="Unassembled WGS sequence"/>
</dbReference>
<proteinExistence type="predicted"/>